<gene>
    <name evidence="3" type="ORF">ZIOFF_005890</name>
</gene>
<dbReference type="InterPro" id="IPR032474">
    <property type="entry name" value="Argonaute_N"/>
</dbReference>
<feature type="region of interest" description="Disordered" evidence="1">
    <location>
        <begin position="356"/>
        <end position="379"/>
    </location>
</feature>
<dbReference type="Proteomes" id="UP000734854">
    <property type="component" value="Unassembled WGS sequence"/>
</dbReference>
<dbReference type="InterPro" id="IPR014811">
    <property type="entry name" value="ArgoL1"/>
</dbReference>
<evidence type="ECO:0000313" key="3">
    <source>
        <dbReference type="EMBL" id="KAG6532052.1"/>
    </source>
</evidence>
<feature type="compositionally biased region" description="Gly residues" evidence="1">
    <location>
        <begin position="19"/>
        <end position="36"/>
    </location>
</feature>
<organism evidence="3 4">
    <name type="scientific">Zingiber officinale</name>
    <name type="common">Ginger</name>
    <name type="synonym">Amomum zingiber</name>
    <dbReference type="NCBI Taxonomy" id="94328"/>
    <lineage>
        <taxon>Eukaryota</taxon>
        <taxon>Viridiplantae</taxon>
        <taxon>Streptophyta</taxon>
        <taxon>Embryophyta</taxon>
        <taxon>Tracheophyta</taxon>
        <taxon>Spermatophyta</taxon>
        <taxon>Magnoliopsida</taxon>
        <taxon>Liliopsida</taxon>
        <taxon>Zingiberales</taxon>
        <taxon>Zingiberaceae</taxon>
        <taxon>Zingiber</taxon>
    </lineage>
</organism>
<evidence type="ECO:0000313" key="4">
    <source>
        <dbReference type="Proteomes" id="UP000734854"/>
    </source>
</evidence>
<feature type="region of interest" description="Disordered" evidence="1">
    <location>
        <begin position="1"/>
        <end position="104"/>
    </location>
</feature>
<dbReference type="InterPro" id="IPR036085">
    <property type="entry name" value="PAZ_dom_sf"/>
</dbReference>
<sequence>MSGERGAYGGGRRGDGRGGRGPIDGGRSSGGGGRGGYAPAPRSQESSTTSSASYRPSPLAIAADSPSSSSIGEKLRHLTIAEPTKEQTPQLAAPPASSKGLRHPARPNFGTVERPCLVRANHFLVEIADNILFHYDVSIMPESVSRATNRKIISELVKVHKDKALGRRMPAYGGRKNLYTAGTFPFESKEFTVSLPKNDGRKAKDFRVIIKLAGNTSIYNLKEFLAGRQIEAPQEVIQALDIVLRKSPSTKYTSVARSFFSPSFGHWAPIGEGLECWRGYYQSLRPTQMGLSLNIGRSVWSKDRKRGTQMGYKCGVEGLGASGVRRLEQRRSIGCGGVHLGSSCEERSAALALALGGGETGSCGSGTREREREGRGDRR</sequence>
<dbReference type="PANTHER" id="PTHR22891">
    <property type="entry name" value="EUKARYOTIC TRANSLATION INITIATION FACTOR 2C"/>
    <property type="match status" value="1"/>
</dbReference>
<keyword evidence="4" id="KW-1185">Reference proteome</keyword>
<evidence type="ECO:0000256" key="1">
    <source>
        <dbReference type="SAM" id="MobiDB-lite"/>
    </source>
</evidence>
<proteinExistence type="predicted"/>
<dbReference type="AlphaFoldDB" id="A0A8J5HUU8"/>
<evidence type="ECO:0000259" key="2">
    <source>
        <dbReference type="SMART" id="SM01163"/>
    </source>
</evidence>
<dbReference type="EMBL" id="JACMSC010000002">
    <property type="protein sequence ID" value="KAG6532052.1"/>
    <property type="molecule type" value="Genomic_DNA"/>
</dbReference>
<feature type="domain" description="Argonaute linker 1" evidence="2">
    <location>
        <begin position="253"/>
        <end position="302"/>
    </location>
</feature>
<accession>A0A8J5HUU8</accession>
<dbReference type="SMART" id="SM01163">
    <property type="entry name" value="DUF1785"/>
    <property type="match status" value="1"/>
</dbReference>
<feature type="compositionally biased region" description="Low complexity" evidence="1">
    <location>
        <begin position="37"/>
        <end position="70"/>
    </location>
</feature>
<dbReference type="SUPFAM" id="SSF101690">
    <property type="entry name" value="PAZ domain"/>
    <property type="match status" value="1"/>
</dbReference>
<dbReference type="Pfam" id="PF16486">
    <property type="entry name" value="ArgoN"/>
    <property type="match status" value="1"/>
</dbReference>
<feature type="compositionally biased region" description="Gly residues" evidence="1">
    <location>
        <begin position="1"/>
        <end position="11"/>
    </location>
</feature>
<feature type="compositionally biased region" description="Basic and acidic residues" evidence="1">
    <location>
        <begin position="367"/>
        <end position="379"/>
    </location>
</feature>
<dbReference type="Pfam" id="PF08699">
    <property type="entry name" value="ArgoL1"/>
    <property type="match status" value="1"/>
</dbReference>
<name>A0A8J5HUU8_ZINOF</name>
<reference evidence="3 4" key="1">
    <citation type="submission" date="2020-08" db="EMBL/GenBank/DDBJ databases">
        <title>Plant Genome Project.</title>
        <authorList>
            <person name="Zhang R.-G."/>
        </authorList>
    </citation>
    <scope>NUCLEOTIDE SEQUENCE [LARGE SCALE GENOMIC DNA]</scope>
    <source>
        <tissue evidence="3">Rhizome</tissue>
    </source>
</reference>
<protein>
    <recommendedName>
        <fullName evidence="2">Argonaute linker 1 domain-containing protein</fullName>
    </recommendedName>
</protein>
<comment type="caution">
    <text evidence="3">The sequence shown here is derived from an EMBL/GenBank/DDBJ whole genome shotgun (WGS) entry which is preliminary data.</text>
</comment>